<dbReference type="InterPro" id="IPR001907">
    <property type="entry name" value="ClpP"/>
</dbReference>
<proteinExistence type="inferred from homology"/>
<organism evidence="2">
    <name type="scientific">viral metagenome</name>
    <dbReference type="NCBI Taxonomy" id="1070528"/>
    <lineage>
        <taxon>unclassified sequences</taxon>
        <taxon>metagenomes</taxon>
        <taxon>organismal metagenomes</taxon>
    </lineage>
</organism>
<dbReference type="GO" id="GO:0051117">
    <property type="term" value="F:ATPase binding"/>
    <property type="evidence" value="ECO:0007669"/>
    <property type="project" value="TreeGrafter"/>
</dbReference>
<dbReference type="PANTHER" id="PTHR10381:SF11">
    <property type="entry name" value="ATP-DEPENDENT CLP PROTEASE PROTEOLYTIC SUBUNIT, MITOCHONDRIAL"/>
    <property type="match status" value="1"/>
</dbReference>
<dbReference type="EMBL" id="MN740418">
    <property type="protein sequence ID" value="QHU05768.1"/>
    <property type="molecule type" value="Genomic_DNA"/>
</dbReference>
<name>A0A6C0JPG2_9ZZZZ</name>
<dbReference type="GO" id="GO:0004176">
    <property type="term" value="F:ATP-dependent peptidase activity"/>
    <property type="evidence" value="ECO:0007669"/>
    <property type="project" value="InterPro"/>
</dbReference>
<dbReference type="PANTHER" id="PTHR10381">
    <property type="entry name" value="ATP-DEPENDENT CLP PROTEASE PROTEOLYTIC SUBUNIT"/>
    <property type="match status" value="1"/>
</dbReference>
<evidence type="ECO:0000256" key="1">
    <source>
        <dbReference type="ARBA" id="ARBA00007039"/>
    </source>
</evidence>
<evidence type="ECO:0000313" key="2">
    <source>
        <dbReference type="EMBL" id="QHU05768.1"/>
    </source>
</evidence>
<dbReference type="InterPro" id="IPR023562">
    <property type="entry name" value="ClpP/TepA"/>
</dbReference>
<dbReference type="GO" id="GO:0009368">
    <property type="term" value="C:endopeptidase Clp complex"/>
    <property type="evidence" value="ECO:0007669"/>
    <property type="project" value="TreeGrafter"/>
</dbReference>
<reference evidence="2" key="1">
    <citation type="journal article" date="2020" name="Nature">
        <title>Giant virus diversity and host interactions through global metagenomics.</title>
        <authorList>
            <person name="Schulz F."/>
            <person name="Roux S."/>
            <person name="Paez-Espino D."/>
            <person name="Jungbluth S."/>
            <person name="Walsh D.A."/>
            <person name="Denef V.J."/>
            <person name="McMahon K.D."/>
            <person name="Konstantinidis K.T."/>
            <person name="Eloe-Fadrosh E.A."/>
            <person name="Kyrpides N.C."/>
            <person name="Woyke T."/>
        </authorList>
    </citation>
    <scope>NUCLEOTIDE SEQUENCE</scope>
    <source>
        <strain evidence="2">GVMAG-M-3300027736-24</strain>
    </source>
</reference>
<comment type="similarity">
    <text evidence="1">Belongs to the peptidase S14 family.</text>
</comment>
<dbReference type="SUPFAM" id="SSF52096">
    <property type="entry name" value="ClpP/crotonase"/>
    <property type="match status" value="1"/>
</dbReference>
<dbReference type="InterPro" id="IPR029045">
    <property type="entry name" value="ClpP/crotonase-like_dom_sf"/>
</dbReference>
<protein>
    <recommendedName>
        <fullName evidence="3">Protease</fullName>
    </recommendedName>
</protein>
<dbReference type="PRINTS" id="PR00127">
    <property type="entry name" value="CLPPROTEASEP"/>
</dbReference>
<accession>A0A6C0JPG2</accession>
<dbReference type="Pfam" id="PF00574">
    <property type="entry name" value="CLP_protease"/>
    <property type="match status" value="1"/>
</dbReference>
<dbReference type="GO" id="GO:0006515">
    <property type="term" value="P:protein quality control for misfolded or incompletely synthesized proteins"/>
    <property type="evidence" value="ECO:0007669"/>
    <property type="project" value="TreeGrafter"/>
</dbReference>
<dbReference type="GO" id="GO:0004252">
    <property type="term" value="F:serine-type endopeptidase activity"/>
    <property type="evidence" value="ECO:0007669"/>
    <property type="project" value="InterPro"/>
</dbReference>
<dbReference type="AlphaFoldDB" id="A0A6C0JPG2"/>
<evidence type="ECO:0008006" key="3">
    <source>
        <dbReference type="Google" id="ProtNLM"/>
    </source>
</evidence>
<sequence>MKIIKNDGCTKKGGDIHSELNHIYFYSEVDRESTHELINQLREAEEYCMVTCRATSVKSMPIYLHINSSGGCIFSAFNVIDYIEASRVPVYTIIEGATASAGTLISICGKRRYIRPNAHMLIHQLSSECWGKMSEIEDEYINLKHVMTRIKLHYKKHTTIPEKELRKLLKHDLWLHSDMCLDYGLVDKKWLK</sequence>
<dbReference type="Gene3D" id="3.90.226.10">
    <property type="entry name" value="2-enoyl-CoA Hydratase, Chain A, domain 1"/>
    <property type="match status" value="1"/>
</dbReference>